<dbReference type="SUPFAM" id="SSF48264">
    <property type="entry name" value="Cytochrome P450"/>
    <property type="match status" value="1"/>
</dbReference>
<protein>
    <submittedName>
        <fullName evidence="12">Uncharacterized protein</fullName>
    </submittedName>
</protein>
<dbReference type="GO" id="GO:0016705">
    <property type="term" value="F:oxidoreductase activity, acting on paired donors, with incorporation or reduction of molecular oxygen"/>
    <property type="evidence" value="ECO:0007669"/>
    <property type="project" value="InterPro"/>
</dbReference>
<dbReference type="PANTHER" id="PTHR11048">
    <property type="entry name" value="PRENYLTRANSFERASES"/>
    <property type="match status" value="1"/>
</dbReference>
<keyword evidence="6 10" id="KW-0479">Metal-binding</keyword>
<evidence type="ECO:0000256" key="9">
    <source>
        <dbReference type="ARBA" id="ARBA00023136"/>
    </source>
</evidence>
<dbReference type="PROSITE" id="PS00086">
    <property type="entry name" value="CYTOCHROME_P450"/>
    <property type="match status" value="1"/>
</dbReference>
<dbReference type="GO" id="GO:0020037">
    <property type="term" value="F:heme binding"/>
    <property type="evidence" value="ECO:0007669"/>
    <property type="project" value="InterPro"/>
</dbReference>
<dbReference type="PROSITE" id="PS00943">
    <property type="entry name" value="UBIA"/>
    <property type="match status" value="1"/>
</dbReference>
<dbReference type="InterPro" id="IPR044878">
    <property type="entry name" value="UbiA_sf"/>
</dbReference>
<dbReference type="Pfam" id="PF01040">
    <property type="entry name" value="UbiA"/>
    <property type="match status" value="1"/>
</dbReference>
<dbReference type="GO" id="GO:0008412">
    <property type="term" value="F:4-hydroxybenzoate polyprenyltransferase activity"/>
    <property type="evidence" value="ECO:0007669"/>
    <property type="project" value="TreeGrafter"/>
</dbReference>
<accession>A0AAD7U0T6</accession>
<gene>
    <name evidence="12" type="ORF">ONZ51_g2417</name>
</gene>
<organism evidence="12 13">
    <name type="scientific">Trametes cubensis</name>
    <dbReference type="NCBI Taxonomy" id="1111947"/>
    <lineage>
        <taxon>Eukaryota</taxon>
        <taxon>Fungi</taxon>
        <taxon>Dikarya</taxon>
        <taxon>Basidiomycota</taxon>
        <taxon>Agaricomycotina</taxon>
        <taxon>Agaricomycetes</taxon>
        <taxon>Polyporales</taxon>
        <taxon>Polyporaceae</taxon>
        <taxon>Trametes</taxon>
    </lineage>
</organism>
<reference evidence="12" key="1">
    <citation type="submission" date="2022-11" db="EMBL/GenBank/DDBJ databases">
        <title>Genome Sequence of Cubamyces cubensis.</title>
        <authorList>
            <person name="Buettner E."/>
        </authorList>
    </citation>
    <scope>NUCLEOTIDE SEQUENCE</scope>
    <source>
        <strain evidence="12">MPL-01</strain>
    </source>
</reference>
<dbReference type="InterPro" id="IPR001128">
    <property type="entry name" value="Cyt_P450"/>
</dbReference>
<dbReference type="PRINTS" id="PR00385">
    <property type="entry name" value="P450"/>
</dbReference>
<proteinExistence type="inferred from homology"/>
<keyword evidence="7 11" id="KW-1133">Transmembrane helix</keyword>
<dbReference type="Proteomes" id="UP001215151">
    <property type="component" value="Unassembled WGS sequence"/>
</dbReference>
<comment type="caution">
    <text evidence="12">The sequence shown here is derived from an EMBL/GenBank/DDBJ whole genome shotgun (WGS) entry which is preliminary data.</text>
</comment>
<dbReference type="EMBL" id="JAPEVG010000037">
    <property type="protein sequence ID" value="KAJ8494354.1"/>
    <property type="molecule type" value="Genomic_DNA"/>
</dbReference>
<keyword evidence="4" id="KW-0808">Transferase</keyword>
<keyword evidence="9 11" id="KW-0472">Membrane</keyword>
<dbReference type="InterPro" id="IPR017972">
    <property type="entry name" value="Cyt_P450_CS"/>
</dbReference>
<dbReference type="Gene3D" id="1.10.630.10">
    <property type="entry name" value="Cytochrome P450"/>
    <property type="match status" value="1"/>
</dbReference>
<dbReference type="AlphaFoldDB" id="A0AAD7U0T6"/>
<sequence>MSDATSSLRQSKPAILRDSPAWGYLTLTRLHKFPAGSILVFWPGAWGVILSARAVGLPAREVAIQTLIYAIGSTLRHNAACIWNDICDREFDRRVERSKTRPLACGAVSLTGAVLFLVAHIAACYLLLTLAGFEGRVSSHQATFKIGLFGLFFLDVIYPLTKRWTYWPQAWLGLAMTWELPVSWISIQGYTRLETLTVLFCGSVCWTIYYDTIYACQDRRDDVKAGVKSTAVLFGDCVRPILSTFAALCLSSLIHVGYATSAGPWYSAITVAGTATCFVWQMYTLDFDDGGACWKIFKTVITLSMLFLALCHHPEVLRKAHEQLDEVLGLDRLPTLDDRPRLFYIDCILKEVLRWGTPLTQDDHHREYDLPEGSFCVANMWAILHDEMLYPDPLAFSSERFESANAGRSDSVRPADPYNYAFGFGRRRCPGVHFADQSLFLVFASILACFDISPLADANTGKLLLPPLEFAGGAFKCDLLSGCNQPLEPDPWLIGRHPKPFKCKIVPRRAETAALIEAAIVSSVLSHPS</sequence>
<dbReference type="InterPro" id="IPR039653">
    <property type="entry name" value="Prenyltransferase"/>
</dbReference>
<feature type="transmembrane region" description="Helical" evidence="11">
    <location>
        <begin position="103"/>
        <end position="128"/>
    </location>
</feature>
<dbReference type="GO" id="GO:0005506">
    <property type="term" value="F:iron ion binding"/>
    <property type="evidence" value="ECO:0007669"/>
    <property type="project" value="InterPro"/>
</dbReference>
<dbReference type="InterPro" id="IPR030470">
    <property type="entry name" value="UbiA_prenylTrfase_CS"/>
</dbReference>
<dbReference type="PRINTS" id="PR00463">
    <property type="entry name" value="EP450I"/>
</dbReference>
<dbReference type="FunFam" id="1.20.120.1780:FF:000001">
    <property type="entry name" value="4-hydroxybenzoate octaprenyltransferase"/>
    <property type="match status" value="1"/>
</dbReference>
<evidence type="ECO:0000256" key="5">
    <source>
        <dbReference type="ARBA" id="ARBA00022692"/>
    </source>
</evidence>
<evidence type="ECO:0000256" key="2">
    <source>
        <dbReference type="ARBA" id="ARBA00004141"/>
    </source>
</evidence>
<dbReference type="InterPro" id="IPR036396">
    <property type="entry name" value="Cyt_P450_sf"/>
</dbReference>
<evidence type="ECO:0000256" key="8">
    <source>
        <dbReference type="ARBA" id="ARBA00023004"/>
    </source>
</evidence>
<evidence type="ECO:0000256" key="10">
    <source>
        <dbReference type="PIRSR" id="PIRSR602401-1"/>
    </source>
</evidence>
<evidence type="ECO:0000256" key="11">
    <source>
        <dbReference type="SAM" id="Phobius"/>
    </source>
</evidence>
<dbReference type="GO" id="GO:0005743">
    <property type="term" value="C:mitochondrial inner membrane"/>
    <property type="evidence" value="ECO:0007669"/>
    <property type="project" value="TreeGrafter"/>
</dbReference>
<keyword evidence="5 11" id="KW-0812">Transmembrane</keyword>
<comment type="cofactor">
    <cofactor evidence="1">
        <name>Mg(2+)</name>
        <dbReference type="ChEBI" id="CHEBI:18420"/>
    </cofactor>
</comment>
<dbReference type="GO" id="GO:0004497">
    <property type="term" value="F:monooxygenase activity"/>
    <property type="evidence" value="ECO:0007669"/>
    <property type="project" value="UniProtKB-KW"/>
</dbReference>
<evidence type="ECO:0000313" key="13">
    <source>
        <dbReference type="Proteomes" id="UP001215151"/>
    </source>
</evidence>
<evidence type="ECO:0000256" key="1">
    <source>
        <dbReference type="ARBA" id="ARBA00001946"/>
    </source>
</evidence>
<evidence type="ECO:0000313" key="12">
    <source>
        <dbReference type="EMBL" id="KAJ8494354.1"/>
    </source>
</evidence>
<dbReference type="GO" id="GO:0006744">
    <property type="term" value="P:ubiquinone biosynthetic process"/>
    <property type="evidence" value="ECO:0007669"/>
    <property type="project" value="TreeGrafter"/>
</dbReference>
<evidence type="ECO:0000256" key="7">
    <source>
        <dbReference type="ARBA" id="ARBA00022989"/>
    </source>
</evidence>
<name>A0AAD7U0T6_9APHY</name>
<evidence type="ECO:0000256" key="4">
    <source>
        <dbReference type="ARBA" id="ARBA00022679"/>
    </source>
</evidence>
<evidence type="ECO:0000256" key="3">
    <source>
        <dbReference type="ARBA" id="ARBA00005985"/>
    </source>
</evidence>
<dbReference type="Gene3D" id="1.10.357.140">
    <property type="entry name" value="UbiA prenyltransferase"/>
    <property type="match status" value="1"/>
</dbReference>
<dbReference type="PANTHER" id="PTHR11048:SF28">
    <property type="entry name" value="4-HYDROXYBENZOATE POLYPRENYLTRANSFERASE, MITOCHONDRIAL"/>
    <property type="match status" value="1"/>
</dbReference>
<dbReference type="CDD" id="cd13959">
    <property type="entry name" value="PT_UbiA_COQ2"/>
    <property type="match status" value="1"/>
</dbReference>
<keyword evidence="8 10" id="KW-0408">Iron</keyword>
<dbReference type="InterPro" id="IPR002401">
    <property type="entry name" value="Cyt_P450_E_grp-I"/>
</dbReference>
<comment type="cofactor">
    <cofactor evidence="10">
        <name>heme</name>
        <dbReference type="ChEBI" id="CHEBI:30413"/>
    </cofactor>
</comment>
<keyword evidence="13" id="KW-1185">Reference proteome</keyword>
<keyword evidence="10" id="KW-0349">Heme</keyword>
<feature type="binding site" description="axial binding residue" evidence="10">
    <location>
        <position position="429"/>
    </location>
    <ligand>
        <name>heme</name>
        <dbReference type="ChEBI" id="CHEBI:30413"/>
    </ligand>
    <ligandPart>
        <name>Fe</name>
        <dbReference type="ChEBI" id="CHEBI:18248"/>
    </ligandPart>
</feature>
<dbReference type="InterPro" id="IPR000537">
    <property type="entry name" value="UbiA_prenyltransferase"/>
</dbReference>
<comment type="similarity">
    <text evidence="3">Belongs to the UbiA prenyltransferase family.</text>
</comment>
<evidence type="ECO:0000256" key="6">
    <source>
        <dbReference type="ARBA" id="ARBA00022723"/>
    </source>
</evidence>
<comment type="subcellular location">
    <subcellularLocation>
        <location evidence="2">Membrane</location>
        <topology evidence="2">Multi-pass membrane protein</topology>
    </subcellularLocation>
</comment>